<proteinExistence type="predicted"/>
<reference evidence="2" key="1">
    <citation type="submission" date="2017-07" db="EMBL/GenBank/DDBJ databases">
        <authorList>
            <person name="Boucher Y."/>
            <person name="Orata F.D."/>
        </authorList>
    </citation>
    <scope>NUCLEOTIDE SEQUENCE [LARGE SCALE GENOMIC DNA]</scope>
    <source>
        <strain evidence="2">OYP9E10</strain>
    </source>
</reference>
<evidence type="ECO:0000313" key="1">
    <source>
        <dbReference type="EMBL" id="PAR20795.1"/>
    </source>
</evidence>
<protein>
    <submittedName>
        <fullName evidence="1">Uncharacterized protein</fullName>
    </submittedName>
</protein>
<organism evidence="1 2">
    <name type="scientific">Vibrio metoecus</name>
    <dbReference type="NCBI Taxonomy" id="1481663"/>
    <lineage>
        <taxon>Bacteria</taxon>
        <taxon>Pseudomonadati</taxon>
        <taxon>Pseudomonadota</taxon>
        <taxon>Gammaproteobacteria</taxon>
        <taxon>Vibrionales</taxon>
        <taxon>Vibrionaceae</taxon>
        <taxon>Vibrio</taxon>
    </lineage>
</organism>
<dbReference type="AlphaFoldDB" id="A0A271VTB7"/>
<accession>A0A271VTB7</accession>
<name>A0A271VTB7_VIBMT</name>
<gene>
    <name evidence="1" type="ORF">CGU03_10720</name>
</gene>
<dbReference type="RefSeq" id="WP_032479434.1">
    <property type="nucleotide sequence ID" value="NZ_LBGR01000002.1"/>
</dbReference>
<comment type="caution">
    <text evidence="1">The sequence shown here is derived from an EMBL/GenBank/DDBJ whole genome shotgun (WGS) entry which is preliminary data.</text>
</comment>
<evidence type="ECO:0000313" key="2">
    <source>
        <dbReference type="Proteomes" id="UP000216173"/>
    </source>
</evidence>
<dbReference type="Proteomes" id="UP000216173">
    <property type="component" value="Unassembled WGS sequence"/>
</dbReference>
<sequence>MTTEIKTISSNLENWQPLTKVADVFPQFTKPQLKRLFWQRQQHPGLSLCYRQVGKRGYICLPLFGMWLAGQLSEPHSVERL</sequence>
<dbReference type="EMBL" id="NMSH01000014">
    <property type="protein sequence ID" value="PAR20795.1"/>
    <property type="molecule type" value="Genomic_DNA"/>
</dbReference>